<dbReference type="Proteomes" id="UP001256673">
    <property type="component" value="Unassembled WGS sequence"/>
</dbReference>
<proteinExistence type="inferred from homology"/>
<dbReference type="EMBL" id="JAWDIU010000001">
    <property type="protein sequence ID" value="MDU0326370.1"/>
    <property type="molecule type" value="Genomic_DNA"/>
</dbReference>
<dbReference type="RefSeq" id="WP_316000981.1">
    <property type="nucleotide sequence ID" value="NZ_JAWDIU010000001.1"/>
</dbReference>
<accession>A0ABU3RTX6</accession>
<protein>
    <submittedName>
        <fullName evidence="6">Family 43 glycosylhydrolase</fullName>
    </submittedName>
</protein>
<evidence type="ECO:0000313" key="7">
    <source>
        <dbReference type="Proteomes" id="UP001256673"/>
    </source>
</evidence>
<dbReference type="Pfam" id="PF04616">
    <property type="entry name" value="Glyco_hydro_43"/>
    <property type="match status" value="1"/>
</dbReference>
<keyword evidence="7" id="KW-1185">Reference proteome</keyword>
<dbReference type="PANTHER" id="PTHR22925">
    <property type="entry name" value="GLYCOSYL HYDROLASE 43 FAMILY MEMBER"/>
    <property type="match status" value="1"/>
</dbReference>
<evidence type="ECO:0000313" key="6">
    <source>
        <dbReference type="EMBL" id="MDU0326370.1"/>
    </source>
</evidence>
<evidence type="ECO:0000256" key="3">
    <source>
        <dbReference type="ARBA" id="ARBA00023295"/>
    </source>
</evidence>
<organism evidence="6 7">
    <name type="scientific">Microbacterium algihabitans</name>
    <dbReference type="NCBI Taxonomy" id="3075992"/>
    <lineage>
        <taxon>Bacteria</taxon>
        <taxon>Bacillati</taxon>
        <taxon>Actinomycetota</taxon>
        <taxon>Actinomycetes</taxon>
        <taxon>Micrococcales</taxon>
        <taxon>Microbacteriaceae</taxon>
        <taxon>Microbacterium</taxon>
    </lineage>
</organism>
<comment type="similarity">
    <text evidence="1 4">Belongs to the glycosyl hydrolase 43 family.</text>
</comment>
<gene>
    <name evidence="6" type="ORF">RWH43_06310</name>
</gene>
<evidence type="ECO:0000256" key="5">
    <source>
        <dbReference type="SAM" id="SignalP"/>
    </source>
</evidence>
<evidence type="ECO:0000256" key="2">
    <source>
        <dbReference type="ARBA" id="ARBA00022801"/>
    </source>
</evidence>
<dbReference type="InterPro" id="IPR023296">
    <property type="entry name" value="Glyco_hydro_beta-prop_sf"/>
</dbReference>
<dbReference type="SUPFAM" id="SSF75005">
    <property type="entry name" value="Arabinanase/levansucrase/invertase"/>
    <property type="match status" value="1"/>
</dbReference>
<keyword evidence="2 4" id="KW-0378">Hydrolase</keyword>
<name>A0ABU3RTX6_9MICO</name>
<dbReference type="PANTHER" id="PTHR22925:SF3">
    <property type="entry name" value="GLYCOSYL HYDROLASE FAMILY PROTEIN 43"/>
    <property type="match status" value="1"/>
</dbReference>
<evidence type="ECO:0000256" key="1">
    <source>
        <dbReference type="ARBA" id="ARBA00009865"/>
    </source>
</evidence>
<dbReference type="InterPro" id="IPR006710">
    <property type="entry name" value="Glyco_hydro_43"/>
</dbReference>
<reference evidence="6 7" key="1">
    <citation type="submission" date="2023-09" db="EMBL/GenBank/DDBJ databases">
        <title>Microbacterium fusihabitans sp. nov., Microbacterium phycihabitans sp. nov., and Microbacterium cervinum sp. nov., isolated from dried seaweeds of beach.</title>
        <authorList>
            <person name="Lee S.D."/>
        </authorList>
    </citation>
    <scope>NUCLEOTIDE SEQUENCE [LARGE SCALE GENOMIC DNA]</scope>
    <source>
        <strain evidence="6 7">KSW2-21</strain>
    </source>
</reference>
<feature type="chain" id="PRO_5047101386" evidence="5">
    <location>
        <begin position="28"/>
        <end position="358"/>
    </location>
</feature>
<keyword evidence="3 4" id="KW-0326">Glycosidase</keyword>
<dbReference type="Gene3D" id="2.115.10.20">
    <property type="entry name" value="Glycosyl hydrolase domain, family 43"/>
    <property type="match status" value="1"/>
</dbReference>
<comment type="caution">
    <text evidence="6">The sequence shown here is derived from an EMBL/GenBank/DDBJ whole genome shotgun (WGS) entry which is preliminary data.</text>
</comment>
<feature type="signal peptide" evidence="5">
    <location>
        <begin position="1"/>
        <end position="27"/>
    </location>
</feature>
<keyword evidence="5" id="KW-0732">Signal</keyword>
<sequence length="358" mass="38859">MHRTLRSSLCAIAVATLIPLSACTSDAAPAGTHSASPSATTVNAPAVTPPNGTAFTDIYGSTIHAHGGGVLLHNGVYYWAGENRGVDDKFRAVSLYRSDDLVHWTFVSDILTQHSDPELAVATIERPKLMYNAATDTFVLWMHWENGTDYSQARVAVATSPRIDEPFTYQRSFRPLDFESRDLSVFTDADGTGYLVSATAANADLQIYRMDATYTGVDSVVARLWPGAFREAPAMFVRDGTYFLLTSGATGWTPNQAKYATATSPDGPWSDLRDVGNDTAFGSQAAFVLPVQGSSGTDYLYLGDRWAGAWGGLVNQSTYVWLDIEFPRSDEMTLVLSEALRIDARRGTIIPTDAGGRR</sequence>
<evidence type="ECO:0000256" key="4">
    <source>
        <dbReference type="RuleBase" id="RU361187"/>
    </source>
</evidence>
<dbReference type="CDD" id="cd18822">
    <property type="entry name" value="GH43_CtGH43-like"/>
    <property type="match status" value="1"/>
</dbReference>